<organism evidence="1 2">
    <name type="scientific">Pontibacter cellulosilyticus</name>
    <dbReference type="NCBI Taxonomy" id="1720253"/>
    <lineage>
        <taxon>Bacteria</taxon>
        <taxon>Pseudomonadati</taxon>
        <taxon>Bacteroidota</taxon>
        <taxon>Cytophagia</taxon>
        <taxon>Cytophagales</taxon>
        <taxon>Hymenobacteraceae</taxon>
        <taxon>Pontibacter</taxon>
    </lineage>
</organism>
<keyword evidence="2" id="KW-1185">Reference proteome</keyword>
<sequence length="177" mass="19807">MSEATDVAEHIALPEPTSVVYTIKKGSHASTNSSFKTVKAQKLRFEVTFDSTAIYTSIKPENQFDINKLYGLSDCSSHHQVNSARIGWRWSNNQLELHAYTYKGGSRKSEFITSITLGKPAFCELNLDEGKYKFSVDGKQVELPRGCSGSTDAYQLYPYFGGDEVAPHDITIRIRNL</sequence>
<protein>
    <submittedName>
        <fullName evidence="1">Uncharacterized protein</fullName>
    </submittedName>
</protein>
<accession>A0A923SLZ3</accession>
<name>A0A923SLZ3_9BACT</name>
<dbReference type="AlphaFoldDB" id="A0A923SLZ3"/>
<dbReference type="RefSeq" id="WP_187065643.1">
    <property type="nucleotide sequence ID" value="NZ_JACRVF010000001.1"/>
</dbReference>
<comment type="caution">
    <text evidence="1">The sequence shown here is derived from an EMBL/GenBank/DDBJ whole genome shotgun (WGS) entry which is preliminary data.</text>
</comment>
<evidence type="ECO:0000313" key="1">
    <source>
        <dbReference type="EMBL" id="MBC5991645.1"/>
    </source>
</evidence>
<reference evidence="1" key="1">
    <citation type="submission" date="2020-08" db="EMBL/GenBank/DDBJ databases">
        <title>Pontibacter sp. SD6 16S ribosomal RNA gene Genome sequencing and assembly.</title>
        <authorList>
            <person name="Kang M."/>
        </authorList>
    </citation>
    <scope>NUCLEOTIDE SEQUENCE</scope>
    <source>
        <strain evidence="1">SD6</strain>
    </source>
</reference>
<dbReference type="EMBL" id="JACRVF010000001">
    <property type="protein sequence ID" value="MBC5991645.1"/>
    <property type="molecule type" value="Genomic_DNA"/>
</dbReference>
<dbReference type="Proteomes" id="UP000603640">
    <property type="component" value="Unassembled WGS sequence"/>
</dbReference>
<gene>
    <name evidence="1" type="ORF">H8S84_02215</name>
</gene>
<proteinExistence type="predicted"/>
<evidence type="ECO:0000313" key="2">
    <source>
        <dbReference type="Proteomes" id="UP000603640"/>
    </source>
</evidence>